<evidence type="ECO:0000256" key="1">
    <source>
        <dbReference type="SAM" id="MobiDB-lite"/>
    </source>
</evidence>
<dbReference type="EMBL" id="MLFU01000426">
    <property type="protein sequence ID" value="KAK1456020.1"/>
    <property type="molecule type" value="Genomic_DNA"/>
</dbReference>
<gene>
    <name evidence="2" type="ORF">CTAM01_17228</name>
</gene>
<evidence type="ECO:0000313" key="2">
    <source>
        <dbReference type="EMBL" id="KAK1456020.1"/>
    </source>
</evidence>
<feature type="region of interest" description="Disordered" evidence="1">
    <location>
        <begin position="27"/>
        <end position="67"/>
    </location>
</feature>
<name>A0ABQ9QG86_9PEZI</name>
<dbReference type="RefSeq" id="XP_060372208.1">
    <property type="nucleotide sequence ID" value="XM_060533216.1"/>
</dbReference>
<accession>A0ABQ9QG86</accession>
<evidence type="ECO:0008006" key="4">
    <source>
        <dbReference type="Google" id="ProtNLM"/>
    </source>
</evidence>
<evidence type="ECO:0000313" key="3">
    <source>
        <dbReference type="Proteomes" id="UP001227543"/>
    </source>
</evidence>
<dbReference type="Proteomes" id="UP001227543">
    <property type="component" value="Unassembled WGS sequence"/>
</dbReference>
<proteinExistence type="predicted"/>
<dbReference type="GeneID" id="85417454"/>
<keyword evidence="3" id="KW-1185">Reference proteome</keyword>
<sequence>MSHRVRLAGWLAGVAPPTIVLFLRTAAQKSRRQPRSSSPLLPRPDPPAARDRPRLAQSEQGRQSKPYASAAMYAPVCRLHLSSDGKFDRGALFPRNRPGRLARLNLLPWPILRSKEGLRKACITLIFGEHPRHSAYVRSLRNWYTSASWPP</sequence>
<organism evidence="2 3">
    <name type="scientific">Colletotrichum tamarilloi</name>
    <dbReference type="NCBI Taxonomy" id="1209934"/>
    <lineage>
        <taxon>Eukaryota</taxon>
        <taxon>Fungi</taxon>
        <taxon>Dikarya</taxon>
        <taxon>Ascomycota</taxon>
        <taxon>Pezizomycotina</taxon>
        <taxon>Sordariomycetes</taxon>
        <taxon>Hypocreomycetidae</taxon>
        <taxon>Glomerellales</taxon>
        <taxon>Glomerellaceae</taxon>
        <taxon>Colletotrichum</taxon>
        <taxon>Colletotrichum acutatum species complex</taxon>
    </lineage>
</organism>
<comment type="caution">
    <text evidence="2">The sequence shown here is derived from an EMBL/GenBank/DDBJ whole genome shotgun (WGS) entry which is preliminary data.</text>
</comment>
<reference evidence="2 3" key="1">
    <citation type="submission" date="2016-10" db="EMBL/GenBank/DDBJ databases">
        <title>The genome sequence of Colletotrichum fioriniae PJ7.</title>
        <authorList>
            <person name="Baroncelli R."/>
        </authorList>
    </citation>
    <scope>NUCLEOTIDE SEQUENCE [LARGE SCALE GENOMIC DNA]</scope>
    <source>
        <strain evidence="2 3">Tom-12</strain>
    </source>
</reference>
<protein>
    <recommendedName>
        <fullName evidence="4">Secreted protein</fullName>
    </recommendedName>
</protein>